<keyword evidence="10" id="KW-0805">Transcription regulation</keyword>
<evidence type="ECO:0000313" key="24">
    <source>
        <dbReference type="Proteomes" id="UP000504632"/>
    </source>
</evidence>
<feature type="region of interest" description="Disordered" evidence="18">
    <location>
        <begin position="337"/>
        <end position="374"/>
    </location>
</feature>
<dbReference type="GO" id="GO:0140945">
    <property type="term" value="F:histone H3K4 monomethyltransferase activity"/>
    <property type="evidence" value="ECO:0007669"/>
    <property type="project" value="UniProtKB-EC"/>
</dbReference>
<feature type="compositionally biased region" description="Low complexity" evidence="18">
    <location>
        <begin position="49"/>
        <end position="62"/>
    </location>
</feature>
<feature type="region of interest" description="Disordered" evidence="18">
    <location>
        <begin position="2326"/>
        <end position="2356"/>
    </location>
</feature>
<evidence type="ECO:0000256" key="13">
    <source>
        <dbReference type="ARBA" id="ARBA00023163"/>
    </source>
</evidence>
<feature type="region of interest" description="Disordered" evidence="18">
    <location>
        <begin position="1801"/>
        <end position="1828"/>
    </location>
</feature>
<dbReference type="EC" id="2.1.1.364" evidence="15"/>
<dbReference type="Gene3D" id="1.20.920.10">
    <property type="entry name" value="Bromodomain-like"/>
    <property type="match status" value="1"/>
</dbReference>
<feature type="domain" description="PHD-type" evidence="23">
    <location>
        <begin position="1316"/>
        <end position="1423"/>
    </location>
</feature>
<dbReference type="SUPFAM" id="SSF82199">
    <property type="entry name" value="SET domain"/>
    <property type="match status" value="1"/>
</dbReference>
<dbReference type="PROSITE" id="PS50280">
    <property type="entry name" value="SET"/>
    <property type="match status" value="1"/>
</dbReference>
<feature type="region of interest" description="Disordered" evidence="18">
    <location>
        <begin position="1889"/>
        <end position="1956"/>
    </location>
</feature>
<keyword evidence="2" id="KW-0489">Methyltransferase</keyword>
<dbReference type="InterPro" id="IPR011011">
    <property type="entry name" value="Znf_FYVE_PHD"/>
</dbReference>
<feature type="domain" description="CXXC-type" evidence="22">
    <location>
        <begin position="698"/>
        <end position="745"/>
    </location>
</feature>
<dbReference type="RefSeq" id="XP_030644438.1">
    <property type="nucleotide sequence ID" value="XM_030788578.1"/>
</dbReference>
<evidence type="ECO:0000256" key="12">
    <source>
        <dbReference type="ARBA" id="ARBA00023125"/>
    </source>
</evidence>
<dbReference type="SMART" id="SM00541">
    <property type="entry name" value="FYRN"/>
    <property type="match status" value="1"/>
</dbReference>
<organism evidence="24 25">
    <name type="scientific">Chanos chanos</name>
    <name type="common">Milkfish</name>
    <name type="synonym">Mugil chanos</name>
    <dbReference type="NCBI Taxonomy" id="29144"/>
    <lineage>
        <taxon>Eukaryota</taxon>
        <taxon>Metazoa</taxon>
        <taxon>Chordata</taxon>
        <taxon>Craniata</taxon>
        <taxon>Vertebrata</taxon>
        <taxon>Euteleostomi</taxon>
        <taxon>Actinopterygii</taxon>
        <taxon>Neopterygii</taxon>
        <taxon>Teleostei</taxon>
        <taxon>Ostariophysi</taxon>
        <taxon>Gonorynchiformes</taxon>
        <taxon>Chanidae</taxon>
        <taxon>Chanos</taxon>
    </lineage>
</organism>
<dbReference type="GeneID" id="115824850"/>
<dbReference type="InterPro" id="IPR003888">
    <property type="entry name" value="FYrich_N"/>
</dbReference>
<evidence type="ECO:0000256" key="3">
    <source>
        <dbReference type="ARBA" id="ARBA00022679"/>
    </source>
</evidence>
<evidence type="ECO:0000256" key="15">
    <source>
        <dbReference type="ARBA" id="ARBA00023620"/>
    </source>
</evidence>
<evidence type="ECO:0000256" key="5">
    <source>
        <dbReference type="ARBA" id="ARBA00022723"/>
    </source>
</evidence>
<dbReference type="Proteomes" id="UP000504632">
    <property type="component" value="Chromosome 12"/>
</dbReference>
<dbReference type="PANTHER" id="PTHR45838:SF3">
    <property type="entry name" value="HISTONE-LYSINE N-METHYLTRANSFERASE 2B"/>
    <property type="match status" value="1"/>
</dbReference>
<dbReference type="PROSITE" id="PS50016">
    <property type="entry name" value="ZF_PHD_2"/>
    <property type="match status" value="3"/>
</dbReference>
<keyword evidence="13" id="KW-0804">Transcription</keyword>
<reference evidence="25" key="1">
    <citation type="submission" date="2025-08" db="UniProtKB">
        <authorList>
            <consortium name="RefSeq"/>
        </authorList>
    </citation>
    <scope>IDENTIFICATION</scope>
</reference>
<dbReference type="CDD" id="cd15506">
    <property type="entry name" value="PHD1_KMT2A_like"/>
    <property type="match status" value="1"/>
</dbReference>
<evidence type="ECO:0000313" key="25">
    <source>
        <dbReference type="RefSeq" id="XP_030644438.1"/>
    </source>
</evidence>
<dbReference type="PANTHER" id="PTHR45838">
    <property type="entry name" value="HISTONE-LYSINE-N-METHYLTRANSFERASE 2 KMT2 FAMILY MEMBER"/>
    <property type="match status" value="1"/>
</dbReference>
<keyword evidence="3" id="KW-0808">Transferase</keyword>
<evidence type="ECO:0000259" key="21">
    <source>
        <dbReference type="PROSITE" id="PS50868"/>
    </source>
</evidence>
<dbReference type="InterPro" id="IPR013083">
    <property type="entry name" value="Znf_RING/FYVE/PHD"/>
</dbReference>
<feature type="region of interest" description="Disordered" evidence="18">
    <location>
        <begin position="2080"/>
        <end position="2118"/>
    </location>
</feature>
<feature type="region of interest" description="Disordered" evidence="18">
    <location>
        <begin position="663"/>
        <end position="696"/>
    </location>
</feature>
<feature type="region of interest" description="Disordered" evidence="18">
    <location>
        <begin position="2541"/>
        <end position="2566"/>
    </location>
</feature>
<feature type="region of interest" description="Disordered" evidence="18">
    <location>
        <begin position="1564"/>
        <end position="1733"/>
    </location>
</feature>
<keyword evidence="5" id="KW-0479">Metal-binding</keyword>
<dbReference type="FunFam" id="3.30.40.10:FF:000394">
    <property type="entry name" value="Histone-lysine N-methyltransferase"/>
    <property type="match status" value="1"/>
</dbReference>
<dbReference type="PROSITE" id="PS51542">
    <property type="entry name" value="FYRN"/>
    <property type="match status" value="1"/>
</dbReference>
<feature type="compositionally biased region" description="Low complexity" evidence="18">
    <location>
        <begin position="1674"/>
        <end position="1683"/>
    </location>
</feature>
<evidence type="ECO:0000259" key="23">
    <source>
        <dbReference type="PROSITE" id="PS51805"/>
    </source>
</evidence>
<evidence type="ECO:0000256" key="14">
    <source>
        <dbReference type="ARBA" id="ARBA00023242"/>
    </source>
</evidence>
<dbReference type="InterPro" id="IPR003616">
    <property type="entry name" value="Post-SET_dom"/>
</dbReference>
<feature type="compositionally biased region" description="Polar residues" evidence="18">
    <location>
        <begin position="1649"/>
        <end position="1665"/>
    </location>
</feature>
<dbReference type="InterPro" id="IPR001965">
    <property type="entry name" value="Znf_PHD"/>
</dbReference>
<comment type="catalytic activity">
    <reaction evidence="16">
        <text>L-lysyl(4)-[histone H3] + S-adenosyl-L-methionine = N(6)-methyl-L-lysyl(4)-[histone H3] + S-adenosyl-L-homocysteine + H(+)</text>
        <dbReference type="Rhea" id="RHEA:60264"/>
        <dbReference type="Rhea" id="RHEA-COMP:15543"/>
        <dbReference type="Rhea" id="RHEA-COMP:15547"/>
        <dbReference type="ChEBI" id="CHEBI:15378"/>
        <dbReference type="ChEBI" id="CHEBI:29969"/>
        <dbReference type="ChEBI" id="CHEBI:57856"/>
        <dbReference type="ChEBI" id="CHEBI:59789"/>
        <dbReference type="ChEBI" id="CHEBI:61929"/>
        <dbReference type="EC" id="2.1.1.364"/>
    </reaction>
    <physiologicalReaction direction="left-to-right" evidence="16">
        <dbReference type="Rhea" id="RHEA:60265"/>
    </physiologicalReaction>
</comment>
<evidence type="ECO:0000259" key="19">
    <source>
        <dbReference type="PROSITE" id="PS50016"/>
    </source>
</evidence>
<dbReference type="InterPro" id="IPR001214">
    <property type="entry name" value="SET_dom"/>
</dbReference>
<feature type="compositionally biased region" description="Basic residues" evidence="18">
    <location>
        <begin position="230"/>
        <end position="243"/>
    </location>
</feature>
<evidence type="ECO:0000256" key="16">
    <source>
        <dbReference type="ARBA" id="ARBA00049353"/>
    </source>
</evidence>
<dbReference type="Gene3D" id="3.30.160.360">
    <property type="match status" value="1"/>
</dbReference>
<dbReference type="GO" id="GO:0035097">
    <property type="term" value="C:histone methyltransferase complex"/>
    <property type="evidence" value="ECO:0007669"/>
    <property type="project" value="TreeGrafter"/>
</dbReference>
<keyword evidence="4" id="KW-0949">S-adenosyl-L-methionine</keyword>
<dbReference type="GO" id="GO:0045893">
    <property type="term" value="P:positive regulation of DNA-templated transcription"/>
    <property type="evidence" value="ECO:0007669"/>
    <property type="project" value="TreeGrafter"/>
</dbReference>
<feature type="compositionally biased region" description="Polar residues" evidence="18">
    <location>
        <begin position="1569"/>
        <end position="1579"/>
    </location>
</feature>
<dbReference type="FunFam" id="3.30.40.10:FF:000002">
    <property type="entry name" value="Histone-lysine N-methyltransferase"/>
    <property type="match status" value="1"/>
</dbReference>
<gene>
    <name evidence="25" type="primary">kmt2ba</name>
</gene>
<keyword evidence="9" id="KW-0156">Chromatin regulator</keyword>
<dbReference type="PROSITE" id="PS51805">
    <property type="entry name" value="EPHD"/>
    <property type="match status" value="1"/>
</dbReference>
<evidence type="ECO:0000256" key="1">
    <source>
        <dbReference type="ARBA" id="ARBA00004123"/>
    </source>
</evidence>
<keyword evidence="7 17" id="KW-0863">Zinc-finger</keyword>
<feature type="region of interest" description="Disordered" evidence="18">
    <location>
        <begin position="2373"/>
        <end position="2404"/>
    </location>
</feature>
<keyword evidence="11" id="KW-0103">Bromodomain</keyword>
<dbReference type="InterPro" id="IPR046341">
    <property type="entry name" value="SET_dom_sf"/>
</dbReference>
<feature type="compositionally biased region" description="Basic and acidic residues" evidence="18">
    <location>
        <begin position="362"/>
        <end position="372"/>
    </location>
</feature>
<feature type="domain" description="PHD-type" evidence="19">
    <location>
        <begin position="985"/>
        <end position="1038"/>
    </location>
</feature>
<name>A0A6J2WJF0_CHACN</name>
<dbReference type="GO" id="GO:0032259">
    <property type="term" value="P:methylation"/>
    <property type="evidence" value="ECO:0007669"/>
    <property type="project" value="UniProtKB-KW"/>
</dbReference>
<dbReference type="SMART" id="SM00249">
    <property type="entry name" value="PHD"/>
    <property type="match status" value="4"/>
</dbReference>
<dbReference type="SMART" id="SM00542">
    <property type="entry name" value="FYRC"/>
    <property type="match status" value="1"/>
</dbReference>
<dbReference type="PROSITE" id="PS50868">
    <property type="entry name" value="POST_SET"/>
    <property type="match status" value="1"/>
</dbReference>
<dbReference type="Pfam" id="PF02008">
    <property type="entry name" value="zf-CXXC"/>
    <property type="match status" value="1"/>
</dbReference>
<feature type="compositionally biased region" description="Acidic residues" evidence="18">
    <location>
        <begin position="12"/>
        <end position="22"/>
    </location>
</feature>
<evidence type="ECO:0000256" key="18">
    <source>
        <dbReference type="SAM" id="MobiDB-lite"/>
    </source>
</evidence>
<feature type="compositionally biased region" description="Polar residues" evidence="18">
    <location>
        <begin position="1684"/>
        <end position="1694"/>
    </location>
</feature>
<keyword evidence="6" id="KW-0677">Repeat</keyword>
<comment type="subcellular location">
    <subcellularLocation>
        <location evidence="1">Nucleus</location>
    </subcellularLocation>
</comment>
<dbReference type="PROSITE" id="PS51543">
    <property type="entry name" value="FYRC"/>
    <property type="match status" value="1"/>
</dbReference>
<feature type="domain" description="SET" evidence="20">
    <location>
        <begin position="2731"/>
        <end position="2847"/>
    </location>
</feature>
<dbReference type="InterPro" id="IPR034732">
    <property type="entry name" value="EPHD"/>
</dbReference>
<dbReference type="SUPFAM" id="SSF57903">
    <property type="entry name" value="FYVE/PHD zinc finger"/>
    <property type="match status" value="2"/>
</dbReference>
<dbReference type="CTD" id="560856"/>
<evidence type="ECO:0000259" key="22">
    <source>
        <dbReference type="PROSITE" id="PS51058"/>
    </source>
</evidence>
<feature type="region of interest" description="Disordered" evidence="18">
    <location>
        <begin position="440"/>
        <end position="461"/>
    </location>
</feature>
<accession>A0A6J2WJF0</accession>
<proteinExistence type="predicted"/>
<keyword evidence="14" id="KW-0539">Nucleus</keyword>
<dbReference type="InterPro" id="IPR047219">
    <property type="entry name" value="KMT2A_2B_SET"/>
</dbReference>
<evidence type="ECO:0000256" key="9">
    <source>
        <dbReference type="ARBA" id="ARBA00022853"/>
    </source>
</evidence>
<dbReference type="Pfam" id="PF05964">
    <property type="entry name" value="FYRN"/>
    <property type="match status" value="1"/>
</dbReference>
<feature type="compositionally biased region" description="Polar residues" evidence="18">
    <location>
        <begin position="1707"/>
        <end position="1732"/>
    </location>
</feature>
<dbReference type="PROSITE" id="PS51058">
    <property type="entry name" value="ZF_CXXC"/>
    <property type="match status" value="1"/>
</dbReference>
<protein>
    <recommendedName>
        <fullName evidence="15">[histone H3]-lysine(4) N-methyltransferase</fullName>
        <ecNumber evidence="15">2.1.1.364</ecNumber>
    </recommendedName>
</protein>
<dbReference type="SMART" id="SM00317">
    <property type="entry name" value="SET"/>
    <property type="match status" value="1"/>
</dbReference>
<dbReference type="GO" id="GO:0008270">
    <property type="term" value="F:zinc ion binding"/>
    <property type="evidence" value="ECO:0007669"/>
    <property type="project" value="UniProtKB-KW"/>
</dbReference>
<evidence type="ECO:0000256" key="2">
    <source>
        <dbReference type="ARBA" id="ARBA00022603"/>
    </source>
</evidence>
<dbReference type="InParanoid" id="A0A6J2WJF0"/>
<dbReference type="FunFam" id="2.170.270.10:FF:000004">
    <property type="entry name" value="Histone-lysine N-methyltransferase"/>
    <property type="match status" value="1"/>
</dbReference>
<dbReference type="InterPro" id="IPR002857">
    <property type="entry name" value="Znf_CXXC"/>
</dbReference>
<feature type="domain" description="PHD-type" evidence="19">
    <location>
        <begin position="937"/>
        <end position="988"/>
    </location>
</feature>
<dbReference type="Pfam" id="PF05965">
    <property type="entry name" value="FYRC"/>
    <property type="match status" value="1"/>
</dbReference>
<keyword evidence="12" id="KW-0238">DNA-binding</keyword>
<evidence type="ECO:0000256" key="4">
    <source>
        <dbReference type="ARBA" id="ARBA00022691"/>
    </source>
</evidence>
<feature type="compositionally biased region" description="Low complexity" evidence="18">
    <location>
        <begin position="1936"/>
        <end position="1952"/>
    </location>
</feature>
<keyword evidence="24" id="KW-1185">Reference proteome</keyword>
<dbReference type="Gene3D" id="3.30.40.10">
    <property type="entry name" value="Zinc/RING finger domain, C3HC4 (zinc finger)"/>
    <property type="match status" value="3"/>
</dbReference>
<dbReference type="InterPro" id="IPR036427">
    <property type="entry name" value="Bromodomain-like_sf"/>
</dbReference>
<evidence type="ECO:0000256" key="8">
    <source>
        <dbReference type="ARBA" id="ARBA00022833"/>
    </source>
</evidence>
<evidence type="ECO:0000256" key="6">
    <source>
        <dbReference type="ARBA" id="ARBA00022737"/>
    </source>
</evidence>
<feature type="region of interest" description="Disordered" evidence="18">
    <location>
        <begin position="768"/>
        <end position="860"/>
    </location>
</feature>
<evidence type="ECO:0000259" key="20">
    <source>
        <dbReference type="PROSITE" id="PS50280"/>
    </source>
</evidence>
<dbReference type="OrthoDB" id="308383at2759"/>
<sequence length="2871" mass="315267">MVKGKKPSQNEENGDVTDDPLEGSEFQGPKLGAAKKGKNQSHLDEGLTSIAPSASSLASAERPSLRESRRARQQNRFVWTLTLLKGKKRAPRGSVKAAVDVDQSLKTLTKRRRPGGPGESDKADQVRLGNDGNGVDGKAHGSSSKPSRRSTSDVLSSARRGNTDVLNSSQDVAVSPKPVCKQRGKSKDMSTSPEAGTEAGQEPAAPPVGETGTASSEDLSATAKRPLTFRVKRRKALFGRRRKPEQELRRKMRQGPVIPRKRRRRLNPYVYLDSPVEPSDQQLAEESAGTETEPGFSVSDAPPGAGAFAPVVTARSARVIKTPRRFMDDETMSFVIPRSPQKKFGQAGIQKPSQDEEPVSEAQKENSLKDEVQQPLSVTFQVPEDPEVCSLEVKTNAQGGKPFFRVAGSGRGRDASQLKIYDRLKRLTASLNQRRMQRVLSGGSGSRGGVSEADARKEEGGDAVLLGKRKRRRRRSELKMEDLNSPGVVRRLAVHVSKSGLAPSAQDGGVIAASQENDENVAQTEGSAEQGGDAEDTQVVVEQGGVTHRVHLTGSNRRMFHLLKRAKVQLIKIDQQKQLKSSQLLLGTVQTRDAALSRVRKRRRMMVRGNREGAPQEHPREGPRIKHVCRAAAVALGQPRAMVPDDIPRLSALPLHEREGITPSAMTEDAGSPSDPESPGTPEPKPVRMRRSGGGGGFGLRSRRCYRCKGCLQEEDCGKCVFCLDKPKYGGPNKKRQCCMLRKCSVIEEKKMRRLGGKLYRVQMKRQRLSADAGATSGDDEDDEEAGCERGEGSTGHGEVLSPSRRQPKRRVTPRCYSNLLESDSTDTDAVEVTTEKKKTASPPRQDNEGPEDTLENLMRQRRVGLPRGRRRFDKNSLENTPPSVLAALANGYTQREPRPQEARHKIRVDFKEDCNIQNVWLMGGLSILTSVPVLPQCVCLLCASRGQHNLIFCQMCCEPFHWFCLPADDRPKDENKENWCCQRCKFCHVCGRKSKHSKPVLQCRRCFHCYHPACLGPTYPKPVKCNMPWVCMMCIRCKSCGVTPGKSLDITWNTELDLCPTCSTLHSQGNFCTVCLKCCEENEFDSQMIQCARCAHWVHARCEGLTDDLYEILSRLRGKKSLVFTCKVCSKDFPSNWRDVVEGVLRAGLEKILTGLRTSKLTRHLHTCKQCEVGPRDSDGPRDEQTLCDLQAVQKRFERGLYTSLDAFHQDVVKVMKRQLQEEECGADAQRPTGQAKAHYLKLLEGVFSWFSSQDKKLWDPLSKEFPCGMLSEAVLPPSAEHSYAQWLEREERDQERPKSQEDRWNSERKFCQDERQCSLCQQCGDAKPNDAGRLLYLGQNEWAHVNCCVWSAEVQELRGALLHVHSAVARGRFMRCERCGQPGATVGCCLTSCQSNYHFMCARVSNCVFQQDRKVYCYKHHDLVNNKVVTGNGFEVVRRVYVDFEGISLRRKFLTGLEPESINMMIGSLQIEKLGVLTELSSNAGKLFPVGYRCSRWYWSTVDPRKRCRYTCTVTEVRPSASGKPLKGVNCQEENRTIAHSPKPHTEVENSETEMVLAAEVPPRTPSPHSKQDSGMKTQGYCHTRRPAGGTSRPLPSPGNAASKSHHILTINDLDETRRPWRLGASTKGPNASPAKTSPALRPRSITFGTSITPPGTNENLHTSAFHRERQPSTPTSTTTSGLSPQQETGVGSSPSITSLLHSSRTQQPSPSPCKSTDVPQNCLASSQPESAEAGLADEVLFTPNVADGTVSLSSKDQELLCNQFDVDTDVAVASVLNANLEFDEALLNDNVALHCGGAKEGGEGEAMQTEEGRSSSDQIQNPCVDPSKSVAAMRNLSSSTTTTSEQEADSADEDMDHYLNFSRTVVCDGPKDSAQTGLAVLPASGSISQLDGADNDSESDTNGSAGEDDTQETGYGHHSLENEPSHGIVPKAGGESQTSSSTSCISSDGTKPKTVLENSDAVTILQSGIEQCTSIESAKPDLTFLDRSGDMAVNTATEELMSSEVQGAFEASQPYVEGVSLSSPVFDPNADQVLIQEEVLLDYEQAERTTESGSDSTRGQYVAADDGTMVYLLDKTERTEDADDSSSLDSFSNEEKVTEPVVRLTPAPPVRNSPKVHIVAPAPTKNVHVSPSPAAQQNTFSLTLPVGTSLPFSVPVNFATSSPAITVHSLSQGNPATSVPMVINGIDSLPKAATKGRTIAIRLAAPKPVQEQRVSALLTDGTGPPAPQVLLVNRYGQILVKDPQTNTFQTARANAPPYSHIRQIAKVIHSSNILPRPVPRIMVTPVNSAQASFGPGTATHVVSYSNNSAVPCSVLIRKTPEYPAEQRTLGQGSLRRSGGAEPENTAVPGVPGSAKACGGLAQAIIDKAMASHREVESHPVPSPSRLRIHPGLGKTPSPDAFGAPADVRHRTQPAILSRSRLQSQVRVKRVSSASERPAVKKCRTDFVEDAPRAALEDHSSRSSKVRIKAPTVRDVMDLSQPESNTAERLKADHLNKFGEKRFSLKENAANGQQGLESGNQGNTHVWVSSRHSDLSDWGPYSGFSSDEDTSYPKQDPDKSANQNQSHLRFHITSDDGFSVEADCIEVAWRAVVDGVQEARAGCRLEQLPLGRVSGARALGVIHDAVLFLLEQLQGAASCQRHHFRFHQHEKPEEELPVNPSGSARAEVYERKSTFDMFNFLASQHRQLPVSTPCDEEEDEVKLKSSRRATSVELPMAMRFRHLKKTSKEAVGVYRSPIHGRGLFCKRNIEAGEMVIEYAGTVIRSVLTDKREKYYDSKGIGCYMFRIDDFDVVDATMHGNAARFINHSCEPNCYSRVIHVDGQKHIVIFALRKICRGEELTYDYKFPIEDASNKLHCNCGARRCRRFLN</sequence>
<keyword evidence="8" id="KW-0862">Zinc</keyword>
<feature type="domain" description="Post-SET" evidence="21">
    <location>
        <begin position="2855"/>
        <end position="2871"/>
    </location>
</feature>
<evidence type="ECO:0000256" key="7">
    <source>
        <dbReference type="ARBA" id="ARBA00022771"/>
    </source>
</evidence>
<dbReference type="GO" id="GO:0003677">
    <property type="term" value="F:DNA binding"/>
    <property type="evidence" value="ECO:0007669"/>
    <property type="project" value="UniProtKB-KW"/>
</dbReference>
<dbReference type="Pfam" id="PF00856">
    <property type="entry name" value="SET"/>
    <property type="match status" value="1"/>
</dbReference>
<feature type="region of interest" description="Disordered" evidence="18">
    <location>
        <begin position="1"/>
        <end position="302"/>
    </location>
</feature>
<feature type="domain" description="PHD-type" evidence="19">
    <location>
        <begin position="1070"/>
        <end position="1133"/>
    </location>
</feature>
<evidence type="ECO:0000256" key="10">
    <source>
        <dbReference type="ARBA" id="ARBA00023015"/>
    </source>
</evidence>
<feature type="compositionally biased region" description="Low complexity" evidence="18">
    <location>
        <begin position="1695"/>
        <end position="1706"/>
    </location>
</feature>
<dbReference type="CDD" id="cd19170">
    <property type="entry name" value="SET_KMT2A_2B"/>
    <property type="match status" value="1"/>
</dbReference>
<feature type="region of interest" description="Disordered" evidence="18">
    <location>
        <begin position="2456"/>
        <end position="2492"/>
    </location>
</feature>
<evidence type="ECO:0000256" key="17">
    <source>
        <dbReference type="PROSITE-ProRule" id="PRU00509"/>
    </source>
</evidence>
<evidence type="ECO:0000256" key="11">
    <source>
        <dbReference type="ARBA" id="ARBA00023117"/>
    </source>
</evidence>
<dbReference type="Gene3D" id="2.170.270.10">
    <property type="entry name" value="SET domain"/>
    <property type="match status" value="1"/>
</dbReference>
<dbReference type="InterPro" id="IPR019787">
    <property type="entry name" value="Znf_PHD-finger"/>
</dbReference>
<dbReference type="InterPro" id="IPR003889">
    <property type="entry name" value="FYrich_C"/>
</dbReference>